<feature type="domain" description="Major facilitator superfamily (MFS) profile" evidence="9">
    <location>
        <begin position="1"/>
        <end position="442"/>
    </location>
</feature>
<keyword evidence="6 8" id="KW-1133">Transmembrane helix</keyword>
<dbReference type="InterPro" id="IPR005828">
    <property type="entry name" value="MFS_sugar_transport-like"/>
</dbReference>
<feature type="transmembrane region" description="Helical" evidence="8">
    <location>
        <begin position="350"/>
        <end position="375"/>
    </location>
</feature>
<feature type="transmembrane region" description="Helical" evidence="8">
    <location>
        <begin position="284"/>
        <end position="305"/>
    </location>
</feature>
<feature type="transmembrane region" description="Helical" evidence="8">
    <location>
        <begin position="54"/>
        <end position="72"/>
    </location>
</feature>
<feature type="transmembrane region" description="Helical" evidence="8">
    <location>
        <begin position="413"/>
        <end position="436"/>
    </location>
</feature>
<feature type="transmembrane region" description="Helical" evidence="8">
    <location>
        <begin position="109"/>
        <end position="130"/>
    </location>
</feature>
<dbReference type="PROSITE" id="PS00216">
    <property type="entry name" value="SUGAR_TRANSPORT_1"/>
    <property type="match status" value="1"/>
</dbReference>
<keyword evidence="7 8" id="KW-0472">Membrane</keyword>
<evidence type="ECO:0000256" key="4">
    <source>
        <dbReference type="ARBA" id="ARBA00022597"/>
    </source>
</evidence>
<feature type="transmembrane region" description="Helical" evidence="8">
    <location>
        <begin position="166"/>
        <end position="186"/>
    </location>
</feature>
<proteinExistence type="predicted"/>
<keyword evidence="5 8" id="KW-0812">Transmembrane</keyword>
<accession>A0A1B6FYZ7</accession>
<feature type="transmembrane region" description="Helical" evidence="8">
    <location>
        <begin position="387"/>
        <end position="407"/>
    </location>
</feature>
<evidence type="ECO:0000256" key="2">
    <source>
        <dbReference type="ARBA" id="ARBA00022448"/>
    </source>
</evidence>
<dbReference type="InterPro" id="IPR020846">
    <property type="entry name" value="MFS_dom"/>
</dbReference>
<feature type="transmembrane region" description="Helical" evidence="8">
    <location>
        <begin position="251"/>
        <end position="272"/>
    </location>
</feature>
<dbReference type="EMBL" id="GECZ01014365">
    <property type="protein sequence ID" value="JAS55404.1"/>
    <property type="molecule type" value="Transcribed_RNA"/>
</dbReference>
<dbReference type="InterPro" id="IPR005829">
    <property type="entry name" value="Sugar_transporter_CS"/>
</dbReference>
<evidence type="ECO:0000256" key="8">
    <source>
        <dbReference type="SAM" id="Phobius"/>
    </source>
</evidence>
<dbReference type="GO" id="GO:0022857">
    <property type="term" value="F:transmembrane transporter activity"/>
    <property type="evidence" value="ECO:0007669"/>
    <property type="project" value="InterPro"/>
</dbReference>
<feature type="transmembrane region" description="Helical" evidence="8">
    <location>
        <begin position="12"/>
        <end position="34"/>
    </location>
</feature>
<dbReference type="FunFam" id="1.20.1250.20:FF:000218">
    <property type="entry name" value="facilitated trehalose transporter Tret1"/>
    <property type="match status" value="1"/>
</dbReference>
<dbReference type="GO" id="GO:0005886">
    <property type="term" value="C:plasma membrane"/>
    <property type="evidence" value="ECO:0007669"/>
    <property type="project" value="UniProtKB-SubCell"/>
</dbReference>
<dbReference type="SUPFAM" id="SSF103473">
    <property type="entry name" value="MFS general substrate transporter"/>
    <property type="match status" value="1"/>
</dbReference>
<dbReference type="InterPro" id="IPR036259">
    <property type="entry name" value="MFS_trans_sf"/>
</dbReference>
<dbReference type="PROSITE" id="PS51257">
    <property type="entry name" value="PROKAR_LIPOPROTEIN"/>
    <property type="match status" value="1"/>
</dbReference>
<evidence type="ECO:0000256" key="7">
    <source>
        <dbReference type="ARBA" id="ARBA00023136"/>
    </source>
</evidence>
<dbReference type="AlphaFoldDB" id="A0A1B6FYZ7"/>
<evidence type="ECO:0000259" key="9">
    <source>
        <dbReference type="PROSITE" id="PS50850"/>
    </source>
</evidence>
<gene>
    <name evidence="10" type="ORF">g.18884</name>
</gene>
<keyword evidence="3" id="KW-1003">Cell membrane</keyword>
<sequence>MVKCQSRGLVNQYIAGASACLSVVNSAACYGWVTPILDNIVGPDSVIPMTPEESSLAISISELPGLIVPIPIGIISNYVGRKPVLLASGPLFIISWLMIILYPTMAVLMVARIIQGIAVSLAFTAAPVYLGEIASDSFRGNITSIFFNCWWLGYLVEYAVGPYLSFFNFTYFTLALNVPFLILFFWQPDSPYYYMMKGNEKKAMESLQWFRDSTPEKLKEELERIKLSVEDLKKTPSMWDIVATPEDRKALLLLMMMTAVRLLSGVGSLLVYATDIFDRTPNFFISPDNATIVLGAVMLIGGCLSSFTSDSLGRRPLLMISCVGAFFCQLFTGIYYYVLFNTSWDVADYSWIAVVLIILYSGLCSFGMFPVCASYTSELFTSNNRGIASSLSTINANGVSFIALVAYQPTTDYVGLYANFLIFAVIVFIGGVYFYFAAPETKGKSFNEIRTELCSNTT</sequence>
<evidence type="ECO:0000256" key="3">
    <source>
        <dbReference type="ARBA" id="ARBA00022475"/>
    </source>
</evidence>
<evidence type="ECO:0000313" key="10">
    <source>
        <dbReference type="EMBL" id="JAS55404.1"/>
    </source>
</evidence>
<dbReference type="Pfam" id="PF00083">
    <property type="entry name" value="Sugar_tr"/>
    <property type="match status" value="1"/>
</dbReference>
<evidence type="ECO:0000256" key="1">
    <source>
        <dbReference type="ARBA" id="ARBA00004651"/>
    </source>
</evidence>
<dbReference type="InterPro" id="IPR050549">
    <property type="entry name" value="MFS_Trehalose_Transporter"/>
</dbReference>
<dbReference type="Gene3D" id="1.20.1250.20">
    <property type="entry name" value="MFS general substrate transporter like domains"/>
    <property type="match status" value="1"/>
</dbReference>
<name>A0A1B6FYZ7_9HEMI</name>
<protein>
    <recommendedName>
        <fullName evidence="9">Major facilitator superfamily (MFS) profile domain-containing protein</fullName>
    </recommendedName>
</protein>
<dbReference type="PANTHER" id="PTHR48021">
    <property type="match status" value="1"/>
</dbReference>
<comment type="subcellular location">
    <subcellularLocation>
        <location evidence="1">Cell membrane</location>
        <topology evidence="1">Multi-pass membrane protein</topology>
    </subcellularLocation>
</comment>
<evidence type="ECO:0000256" key="5">
    <source>
        <dbReference type="ARBA" id="ARBA00022692"/>
    </source>
</evidence>
<reference evidence="10" key="1">
    <citation type="submission" date="2015-11" db="EMBL/GenBank/DDBJ databases">
        <title>De novo transcriptome assembly of four potential Pierce s Disease insect vectors from Arizona vineyards.</title>
        <authorList>
            <person name="Tassone E.E."/>
        </authorList>
    </citation>
    <scope>NUCLEOTIDE SEQUENCE</scope>
</reference>
<organism evidence="10">
    <name type="scientific">Cuerna arida</name>
    <dbReference type="NCBI Taxonomy" id="1464854"/>
    <lineage>
        <taxon>Eukaryota</taxon>
        <taxon>Metazoa</taxon>
        <taxon>Ecdysozoa</taxon>
        <taxon>Arthropoda</taxon>
        <taxon>Hexapoda</taxon>
        <taxon>Insecta</taxon>
        <taxon>Pterygota</taxon>
        <taxon>Neoptera</taxon>
        <taxon>Paraneoptera</taxon>
        <taxon>Hemiptera</taxon>
        <taxon>Auchenorrhyncha</taxon>
        <taxon>Membracoidea</taxon>
        <taxon>Cicadellidae</taxon>
        <taxon>Cicadellinae</taxon>
        <taxon>Proconiini</taxon>
        <taxon>Cuerna</taxon>
    </lineage>
</organism>
<keyword evidence="4" id="KW-0762">Sugar transport</keyword>
<keyword evidence="2" id="KW-0813">Transport</keyword>
<dbReference type="PANTHER" id="PTHR48021:SF46">
    <property type="entry name" value="MAJOR FACILITATOR SUPERFAMILY (MFS) PROFILE DOMAIN-CONTAINING PROTEIN"/>
    <property type="match status" value="1"/>
</dbReference>
<feature type="transmembrane region" description="Helical" evidence="8">
    <location>
        <begin position="142"/>
        <end position="160"/>
    </location>
</feature>
<feature type="transmembrane region" description="Helical" evidence="8">
    <location>
        <begin position="317"/>
        <end position="338"/>
    </location>
</feature>
<feature type="transmembrane region" description="Helical" evidence="8">
    <location>
        <begin position="84"/>
        <end position="103"/>
    </location>
</feature>
<evidence type="ECO:0000256" key="6">
    <source>
        <dbReference type="ARBA" id="ARBA00022989"/>
    </source>
</evidence>
<dbReference type="PROSITE" id="PS50850">
    <property type="entry name" value="MFS"/>
    <property type="match status" value="1"/>
</dbReference>